<keyword evidence="3" id="KW-1185">Reference proteome</keyword>
<protein>
    <submittedName>
        <fullName evidence="2">Uncharacterized protein</fullName>
    </submittedName>
</protein>
<dbReference type="RefSeq" id="WP_159441631.1">
    <property type="nucleotide sequence ID" value="NZ_FTOQ01000005.1"/>
</dbReference>
<dbReference type="Proteomes" id="UP000186684">
    <property type="component" value="Unassembled WGS sequence"/>
</dbReference>
<gene>
    <name evidence="2" type="ORF">SAMN05421759_10574</name>
</gene>
<feature type="transmembrane region" description="Helical" evidence="1">
    <location>
        <begin position="12"/>
        <end position="31"/>
    </location>
</feature>
<dbReference type="AlphaFoldDB" id="A0A1N7MPW8"/>
<keyword evidence="1" id="KW-0472">Membrane</keyword>
<evidence type="ECO:0000313" key="2">
    <source>
        <dbReference type="EMBL" id="SIS88196.1"/>
    </source>
</evidence>
<name>A0A1N7MPW8_9RHOB</name>
<keyword evidence="1" id="KW-0812">Transmembrane</keyword>
<dbReference type="EMBL" id="FTOQ01000005">
    <property type="protein sequence ID" value="SIS88196.1"/>
    <property type="molecule type" value="Genomic_DNA"/>
</dbReference>
<feature type="transmembrane region" description="Helical" evidence="1">
    <location>
        <begin position="37"/>
        <end position="55"/>
    </location>
</feature>
<proteinExistence type="predicted"/>
<reference evidence="3" key="1">
    <citation type="submission" date="2017-01" db="EMBL/GenBank/DDBJ databases">
        <authorList>
            <person name="Varghese N."/>
            <person name="Submissions S."/>
        </authorList>
    </citation>
    <scope>NUCLEOTIDE SEQUENCE [LARGE SCALE GENOMIC DNA]</scope>
    <source>
        <strain evidence="3">DSM 29430</strain>
    </source>
</reference>
<organism evidence="2 3">
    <name type="scientific">Roseivivax lentus</name>
    <dbReference type="NCBI Taxonomy" id="633194"/>
    <lineage>
        <taxon>Bacteria</taxon>
        <taxon>Pseudomonadati</taxon>
        <taxon>Pseudomonadota</taxon>
        <taxon>Alphaproteobacteria</taxon>
        <taxon>Rhodobacterales</taxon>
        <taxon>Roseobacteraceae</taxon>
        <taxon>Roseivivax</taxon>
    </lineage>
</organism>
<dbReference type="STRING" id="633194.SAMN05421759_10574"/>
<keyword evidence="1" id="KW-1133">Transmembrane helix</keyword>
<evidence type="ECO:0000256" key="1">
    <source>
        <dbReference type="SAM" id="Phobius"/>
    </source>
</evidence>
<sequence>MGERNKKNAWMGLVGGVGVVAAIGGFVGGWYAPGTTMTLSLGIWIIGAMLVRVLLD</sequence>
<evidence type="ECO:0000313" key="3">
    <source>
        <dbReference type="Proteomes" id="UP000186684"/>
    </source>
</evidence>
<accession>A0A1N7MPW8</accession>